<name>A0A2H3CAZ7_ARMGA</name>
<dbReference type="OMA" id="DIWVNIC"/>
<dbReference type="InterPro" id="IPR039983">
    <property type="entry name" value="CYP46A1"/>
</dbReference>
<reference evidence="2" key="1">
    <citation type="journal article" date="2017" name="Nat. Ecol. Evol.">
        <title>Genome expansion and lineage-specific genetic innovations in the forest pathogenic fungi Armillaria.</title>
        <authorList>
            <person name="Sipos G."/>
            <person name="Prasanna A.N."/>
            <person name="Walter M.C."/>
            <person name="O'Connor E."/>
            <person name="Balint B."/>
            <person name="Krizsan K."/>
            <person name="Kiss B."/>
            <person name="Hess J."/>
            <person name="Varga T."/>
            <person name="Slot J."/>
            <person name="Riley R."/>
            <person name="Boka B."/>
            <person name="Rigling D."/>
            <person name="Barry K."/>
            <person name="Lee J."/>
            <person name="Mihaltcheva S."/>
            <person name="LaButti K."/>
            <person name="Lipzen A."/>
            <person name="Waldron R."/>
            <person name="Moloney N.M."/>
            <person name="Sperisen C."/>
            <person name="Kredics L."/>
            <person name="Vagvoelgyi C."/>
            <person name="Patrignani A."/>
            <person name="Fitzpatrick D."/>
            <person name="Nagy I."/>
            <person name="Doyle S."/>
            <person name="Anderson J.B."/>
            <person name="Grigoriev I.V."/>
            <person name="Gueldener U."/>
            <person name="Muensterkoetter M."/>
            <person name="Nagy L.G."/>
        </authorList>
    </citation>
    <scope>NUCLEOTIDE SEQUENCE [LARGE SCALE GENOMIC DNA]</scope>
    <source>
        <strain evidence="2">Ar21-2</strain>
    </source>
</reference>
<accession>A0A2H3CAZ7</accession>
<dbReference type="GO" id="GO:0033781">
    <property type="term" value="F:cholesterol 24-hydroxylase activity"/>
    <property type="evidence" value="ECO:0007669"/>
    <property type="project" value="InterPro"/>
</dbReference>
<dbReference type="SUPFAM" id="SSF48264">
    <property type="entry name" value="Cytochrome P450"/>
    <property type="match status" value="1"/>
</dbReference>
<dbReference type="GO" id="GO:0020037">
    <property type="term" value="F:heme binding"/>
    <property type="evidence" value="ECO:0007669"/>
    <property type="project" value="InterPro"/>
</dbReference>
<organism evidence="1 2">
    <name type="scientific">Armillaria gallica</name>
    <name type="common">Bulbous honey fungus</name>
    <name type="synonym">Armillaria bulbosa</name>
    <dbReference type="NCBI Taxonomy" id="47427"/>
    <lineage>
        <taxon>Eukaryota</taxon>
        <taxon>Fungi</taxon>
        <taxon>Dikarya</taxon>
        <taxon>Basidiomycota</taxon>
        <taxon>Agaricomycotina</taxon>
        <taxon>Agaricomycetes</taxon>
        <taxon>Agaricomycetidae</taxon>
        <taxon>Agaricales</taxon>
        <taxon>Marasmiineae</taxon>
        <taxon>Physalacriaceae</taxon>
        <taxon>Armillaria</taxon>
    </lineage>
</organism>
<dbReference type="GO" id="GO:0006707">
    <property type="term" value="P:cholesterol catabolic process"/>
    <property type="evidence" value="ECO:0007669"/>
    <property type="project" value="InterPro"/>
</dbReference>
<dbReference type="InterPro" id="IPR036396">
    <property type="entry name" value="Cyt_P450_sf"/>
</dbReference>
<dbReference type="Proteomes" id="UP000217790">
    <property type="component" value="Unassembled WGS sequence"/>
</dbReference>
<dbReference type="Pfam" id="PF00067">
    <property type="entry name" value="p450"/>
    <property type="match status" value="1"/>
</dbReference>
<evidence type="ECO:0000313" key="1">
    <source>
        <dbReference type="EMBL" id="PBK79070.1"/>
    </source>
</evidence>
<dbReference type="InterPro" id="IPR001128">
    <property type="entry name" value="Cyt_P450"/>
</dbReference>
<dbReference type="Gene3D" id="1.10.630.10">
    <property type="entry name" value="Cytochrome P450"/>
    <property type="match status" value="1"/>
</dbReference>
<dbReference type="GO" id="GO:0005506">
    <property type="term" value="F:iron ion binding"/>
    <property type="evidence" value="ECO:0007669"/>
    <property type="project" value="InterPro"/>
</dbReference>
<evidence type="ECO:0000313" key="2">
    <source>
        <dbReference type="Proteomes" id="UP000217790"/>
    </source>
</evidence>
<dbReference type="EMBL" id="KZ293835">
    <property type="protein sequence ID" value="PBK79070.1"/>
    <property type="molecule type" value="Genomic_DNA"/>
</dbReference>
<dbReference type="STRING" id="47427.A0A2H3CAZ7"/>
<dbReference type="OrthoDB" id="5076166at2759"/>
<sequence>MKWLQEYGAVFRIGGCFAQDVLMLSDPKALKYVLHTSGYQFPKSPDIVHLFGALIGSGLAVAEGTVHQRQRRILNPAFSASQLRQSLPLFQSFISKLINKLKREIGNDNAGRVIDVIPWTRKVALDIVGITAFRYHFNALDDGASELREALHNVFSLANWSTQACLKDSRPNTDKRPGPTPSF</sequence>
<proteinExistence type="predicted"/>
<gene>
    <name evidence="1" type="ORF">ARMGADRAFT_1041065</name>
</gene>
<dbReference type="PANTHER" id="PTHR24293">
    <property type="entry name" value="CYTOCHROME P450 FAMILY 46 SUBFAMILY A"/>
    <property type="match status" value="1"/>
</dbReference>
<dbReference type="PANTHER" id="PTHR24293:SF0">
    <property type="entry name" value="CYP46A1 PROTEIN-RELATED"/>
    <property type="match status" value="1"/>
</dbReference>
<dbReference type="InParanoid" id="A0A2H3CAZ7"/>
<keyword evidence="2" id="KW-1185">Reference proteome</keyword>
<protein>
    <submittedName>
        <fullName evidence="1">Cytochrome P450</fullName>
    </submittedName>
</protein>
<dbReference type="AlphaFoldDB" id="A0A2H3CAZ7"/>